<gene>
    <name evidence="3" type="ORF">PZE19_22165</name>
</gene>
<comment type="caution">
    <text evidence="3">The sequence shown here is derived from an EMBL/GenBank/DDBJ whole genome shotgun (WGS) entry which is preliminary data.</text>
</comment>
<dbReference type="SUPFAM" id="SSF46600">
    <property type="entry name" value="C-terminal UvrC-binding domain of UvrB"/>
    <property type="match status" value="1"/>
</dbReference>
<keyword evidence="4" id="KW-1185">Reference proteome</keyword>
<accession>A0ABT6FFY0</accession>
<dbReference type="RefSeq" id="WP_277862781.1">
    <property type="nucleotide sequence ID" value="NZ_JARRAG010000002.1"/>
</dbReference>
<keyword evidence="1" id="KW-0227">DNA damage</keyword>
<dbReference type="PANTHER" id="PTHR38430">
    <property type="entry name" value="PROTEIN-ARGININE KINASE ACTIVATOR PROTEIN"/>
    <property type="match status" value="1"/>
</dbReference>
<dbReference type="Pfam" id="PF02151">
    <property type="entry name" value="UVR"/>
    <property type="match status" value="1"/>
</dbReference>
<sequence length="161" mass="18211">MTCQRCQDEAVVHLTELVDGRRKETHLCVACARASGLSLPDAPPDFGLDAVLQDLIKKHVGELVGELAESTCPDCRLRYMDFRTGGRLGCPHDYQVFRKGLLPMLQRFHGATRHVGKRARARPGASLRLRLRSQLRQAVAREDYEEAARLRDQIRLKDQHA</sequence>
<feature type="domain" description="UVR" evidence="2">
    <location>
        <begin position="130"/>
        <end position="155"/>
    </location>
</feature>
<keyword evidence="1" id="KW-0742">SOS response</keyword>
<name>A0ABT6FFY0_9BACT</name>
<dbReference type="InterPro" id="IPR036876">
    <property type="entry name" value="UVR_dom_sf"/>
</dbReference>
<evidence type="ECO:0000313" key="3">
    <source>
        <dbReference type="EMBL" id="MDG3006485.1"/>
    </source>
</evidence>
<dbReference type="InterPro" id="IPR025542">
    <property type="entry name" value="YacH"/>
</dbReference>
<proteinExistence type="predicted"/>
<organism evidence="3 4">
    <name type="scientific">Paludisphaera mucosa</name>
    <dbReference type="NCBI Taxonomy" id="3030827"/>
    <lineage>
        <taxon>Bacteria</taxon>
        <taxon>Pseudomonadati</taxon>
        <taxon>Planctomycetota</taxon>
        <taxon>Planctomycetia</taxon>
        <taxon>Isosphaerales</taxon>
        <taxon>Isosphaeraceae</taxon>
        <taxon>Paludisphaera</taxon>
    </lineage>
</organism>
<evidence type="ECO:0000313" key="4">
    <source>
        <dbReference type="Proteomes" id="UP001216907"/>
    </source>
</evidence>
<dbReference type="PIRSF" id="PIRSF015034">
    <property type="entry name" value="YacH"/>
    <property type="match status" value="1"/>
</dbReference>
<dbReference type="Proteomes" id="UP001216907">
    <property type="component" value="Unassembled WGS sequence"/>
</dbReference>
<dbReference type="EMBL" id="JARRAG010000002">
    <property type="protein sequence ID" value="MDG3006485.1"/>
    <property type="molecule type" value="Genomic_DNA"/>
</dbReference>
<evidence type="ECO:0000259" key="2">
    <source>
        <dbReference type="Pfam" id="PF02151"/>
    </source>
</evidence>
<dbReference type="InterPro" id="IPR001943">
    <property type="entry name" value="UVR_dom"/>
</dbReference>
<protein>
    <submittedName>
        <fullName evidence="3">UvrB/UvrC motif-containing protein</fullName>
    </submittedName>
</protein>
<reference evidence="3 4" key="1">
    <citation type="submission" date="2023-03" db="EMBL/GenBank/DDBJ databases">
        <title>Paludisphaera mucosa sp. nov. a novel planctomycete from northern fen.</title>
        <authorList>
            <person name="Ivanova A."/>
        </authorList>
    </citation>
    <scope>NUCLEOTIDE SEQUENCE [LARGE SCALE GENOMIC DNA]</scope>
    <source>
        <strain evidence="3 4">Pla2</strain>
    </source>
</reference>
<evidence type="ECO:0000256" key="1">
    <source>
        <dbReference type="ARBA" id="ARBA00023236"/>
    </source>
</evidence>
<dbReference type="PANTHER" id="PTHR38430:SF1">
    <property type="entry name" value="PROTEIN-ARGININE KINASE ACTIVATOR PROTEIN"/>
    <property type="match status" value="1"/>
</dbReference>